<sequence>MRLFLTPLMLLTAGPALAHPGHLGELGGHDHWIALGGIAIAGAIALWGIRKKAKDAQGAKVEEDTAEGDAEDATA</sequence>
<feature type="signal peptide" evidence="3">
    <location>
        <begin position="1"/>
        <end position="18"/>
    </location>
</feature>
<evidence type="ECO:0000256" key="1">
    <source>
        <dbReference type="SAM" id="MobiDB-lite"/>
    </source>
</evidence>
<reference evidence="4 5" key="1">
    <citation type="submission" date="2018-04" db="EMBL/GenBank/DDBJ databases">
        <title>Pelagivirga bohaiensis gen. nov., sp. nov., a bacterium isolated from the Bohai Sea.</title>
        <authorList>
            <person name="Ji X."/>
        </authorList>
    </citation>
    <scope>NUCLEOTIDE SEQUENCE [LARGE SCALE GENOMIC DNA]</scope>
    <source>
        <strain evidence="4 5">BH-SD16</strain>
    </source>
</reference>
<accession>A0A2T7FW15</accession>
<dbReference type="EMBL" id="QCYG01000006">
    <property type="protein sequence ID" value="PVA06348.1"/>
    <property type="molecule type" value="Genomic_DNA"/>
</dbReference>
<evidence type="ECO:0000313" key="4">
    <source>
        <dbReference type="EMBL" id="PVA06348.1"/>
    </source>
</evidence>
<keyword evidence="2" id="KW-0812">Transmembrane</keyword>
<name>A0A2T7FW15_9RHOB</name>
<feature type="compositionally biased region" description="Basic and acidic residues" evidence="1">
    <location>
        <begin position="54"/>
        <end position="63"/>
    </location>
</feature>
<comment type="caution">
    <text evidence="4">The sequence shown here is derived from an EMBL/GenBank/DDBJ whole genome shotgun (WGS) entry which is preliminary data.</text>
</comment>
<keyword evidence="2" id="KW-1133">Transmembrane helix</keyword>
<gene>
    <name evidence="4" type="ORF">DC363_10615</name>
</gene>
<keyword evidence="3" id="KW-0732">Signal</keyword>
<dbReference type="InterPro" id="IPR046619">
    <property type="entry name" value="DUF6732"/>
</dbReference>
<feature type="chain" id="PRO_5015642364" description="LPXTG cell wall anchor domain-containing protein" evidence="3">
    <location>
        <begin position="19"/>
        <end position="75"/>
    </location>
</feature>
<evidence type="ECO:0008006" key="6">
    <source>
        <dbReference type="Google" id="ProtNLM"/>
    </source>
</evidence>
<dbReference type="OrthoDB" id="7875081at2"/>
<protein>
    <recommendedName>
        <fullName evidence="6">LPXTG cell wall anchor domain-containing protein</fullName>
    </recommendedName>
</protein>
<dbReference type="Proteomes" id="UP000244817">
    <property type="component" value="Unassembled WGS sequence"/>
</dbReference>
<dbReference type="Pfam" id="PF20506">
    <property type="entry name" value="DUF6732"/>
    <property type="match status" value="1"/>
</dbReference>
<evidence type="ECO:0000313" key="5">
    <source>
        <dbReference type="Proteomes" id="UP000244817"/>
    </source>
</evidence>
<keyword evidence="2" id="KW-0472">Membrane</keyword>
<feature type="region of interest" description="Disordered" evidence="1">
    <location>
        <begin position="54"/>
        <end position="75"/>
    </location>
</feature>
<organism evidence="4 5">
    <name type="scientific">Thalassorhabdomicrobium marinisediminis</name>
    <dbReference type="NCBI Taxonomy" id="2170577"/>
    <lineage>
        <taxon>Bacteria</taxon>
        <taxon>Pseudomonadati</taxon>
        <taxon>Pseudomonadota</taxon>
        <taxon>Alphaproteobacteria</taxon>
        <taxon>Rhodobacterales</taxon>
        <taxon>Paracoccaceae</taxon>
        <taxon>Thalassorhabdomicrobium</taxon>
    </lineage>
</organism>
<evidence type="ECO:0000256" key="2">
    <source>
        <dbReference type="SAM" id="Phobius"/>
    </source>
</evidence>
<feature type="transmembrane region" description="Helical" evidence="2">
    <location>
        <begin position="28"/>
        <end position="49"/>
    </location>
</feature>
<dbReference type="AlphaFoldDB" id="A0A2T7FW15"/>
<evidence type="ECO:0000256" key="3">
    <source>
        <dbReference type="SAM" id="SignalP"/>
    </source>
</evidence>
<feature type="compositionally biased region" description="Acidic residues" evidence="1">
    <location>
        <begin position="64"/>
        <end position="75"/>
    </location>
</feature>
<proteinExistence type="predicted"/>
<keyword evidence="5" id="KW-1185">Reference proteome</keyword>
<dbReference type="RefSeq" id="WP_108641129.1">
    <property type="nucleotide sequence ID" value="NZ_QCYG01000006.1"/>
</dbReference>